<proteinExistence type="predicted"/>
<feature type="transmembrane region" description="Helical" evidence="1">
    <location>
        <begin position="12"/>
        <end position="34"/>
    </location>
</feature>
<keyword evidence="1" id="KW-0472">Membrane</keyword>
<evidence type="ECO:0000313" key="3">
    <source>
        <dbReference type="Proteomes" id="UP000254282"/>
    </source>
</evidence>
<feature type="transmembrane region" description="Helical" evidence="1">
    <location>
        <begin position="40"/>
        <end position="61"/>
    </location>
</feature>
<name>A0A381FHJ7_9FLAO</name>
<evidence type="ECO:0000256" key="1">
    <source>
        <dbReference type="SAM" id="Phobius"/>
    </source>
</evidence>
<reference evidence="2 3" key="1">
    <citation type="submission" date="2018-06" db="EMBL/GenBank/DDBJ databases">
        <authorList>
            <consortium name="Pathogen Informatics"/>
            <person name="Doyle S."/>
        </authorList>
    </citation>
    <scope>NUCLEOTIDE SEQUENCE [LARGE SCALE GENOMIC DNA]</scope>
    <source>
        <strain evidence="2 3">NCTC13532</strain>
    </source>
</reference>
<keyword evidence="1" id="KW-1133">Transmembrane helix</keyword>
<organism evidence="2 3">
    <name type="scientific">Chryseobacterium indoltheticum</name>
    <dbReference type="NCBI Taxonomy" id="254"/>
    <lineage>
        <taxon>Bacteria</taxon>
        <taxon>Pseudomonadati</taxon>
        <taxon>Bacteroidota</taxon>
        <taxon>Flavobacteriia</taxon>
        <taxon>Flavobacteriales</taxon>
        <taxon>Weeksellaceae</taxon>
        <taxon>Chryseobacterium group</taxon>
        <taxon>Chryseobacterium</taxon>
    </lineage>
</organism>
<protein>
    <submittedName>
        <fullName evidence="2">Uncharacterized protein</fullName>
    </submittedName>
</protein>
<keyword evidence="1" id="KW-0812">Transmembrane</keyword>
<dbReference type="AlphaFoldDB" id="A0A381FHJ7"/>
<dbReference type="EMBL" id="UFVR01000004">
    <property type="protein sequence ID" value="SUX46016.1"/>
    <property type="molecule type" value="Genomic_DNA"/>
</dbReference>
<accession>A0A381FHJ7</accession>
<sequence length="151" mass="18159">MIIVNNKKKVTRLMNFLFASILLIFCTILIGFVFKDLIKYYLRWPVLLAIISFIIIMFNWIRELRVFQFENIGSTFTIKYYHPLNKGIIFPYVEFPIKNVTRFKIEKRILKPDLMKFDILVNEKNKIVRFRLRVVGLNTNAYFKIENSLKP</sequence>
<evidence type="ECO:0000313" key="2">
    <source>
        <dbReference type="EMBL" id="SUX46016.1"/>
    </source>
</evidence>
<gene>
    <name evidence="2" type="ORF">NCTC13532_01544</name>
</gene>
<dbReference type="Proteomes" id="UP000254282">
    <property type="component" value="Unassembled WGS sequence"/>
</dbReference>